<dbReference type="OrthoDB" id="9813368at2"/>
<evidence type="ECO:0000256" key="5">
    <source>
        <dbReference type="SAM" id="Phobius"/>
    </source>
</evidence>
<gene>
    <name evidence="7" type="ORF">D1B31_13695</name>
</gene>
<keyword evidence="5" id="KW-1133">Transmembrane helix</keyword>
<evidence type="ECO:0000313" key="7">
    <source>
        <dbReference type="EMBL" id="RHW39013.1"/>
    </source>
</evidence>
<dbReference type="SUPFAM" id="SSF54001">
    <property type="entry name" value="Cysteine proteinases"/>
    <property type="match status" value="1"/>
</dbReference>
<dbReference type="RefSeq" id="WP_118921346.1">
    <property type="nucleotide sequence ID" value="NZ_QWEG01000008.1"/>
</dbReference>
<dbReference type="PANTHER" id="PTHR47053">
    <property type="entry name" value="MUREIN DD-ENDOPEPTIDASE MEPH-RELATED"/>
    <property type="match status" value="1"/>
</dbReference>
<organism evidence="7 8">
    <name type="scientific">Neobacillus notoginsengisoli</name>
    <dbReference type="NCBI Taxonomy" id="1578198"/>
    <lineage>
        <taxon>Bacteria</taxon>
        <taxon>Bacillati</taxon>
        <taxon>Bacillota</taxon>
        <taxon>Bacilli</taxon>
        <taxon>Bacillales</taxon>
        <taxon>Bacillaceae</taxon>
        <taxon>Neobacillus</taxon>
    </lineage>
</organism>
<dbReference type="GO" id="GO:0006508">
    <property type="term" value="P:proteolysis"/>
    <property type="evidence" value="ECO:0007669"/>
    <property type="project" value="UniProtKB-KW"/>
</dbReference>
<proteinExistence type="inferred from homology"/>
<evidence type="ECO:0000256" key="1">
    <source>
        <dbReference type="ARBA" id="ARBA00007074"/>
    </source>
</evidence>
<dbReference type="AlphaFoldDB" id="A0A417YSQ7"/>
<evidence type="ECO:0000256" key="4">
    <source>
        <dbReference type="ARBA" id="ARBA00022807"/>
    </source>
</evidence>
<feature type="domain" description="NlpC/P60" evidence="6">
    <location>
        <begin position="37"/>
        <end position="160"/>
    </location>
</feature>
<evidence type="ECO:0000256" key="2">
    <source>
        <dbReference type="ARBA" id="ARBA00022670"/>
    </source>
</evidence>
<name>A0A417YSQ7_9BACI</name>
<keyword evidence="3" id="KW-0378">Hydrolase</keyword>
<dbReference type="Gene3D" id="3.90.1720.10">
    <property type="entry name" value="endopeptidase domain like (from Nostoc punctiforme)"/>
    <property type="match status" value="1"/>
</dbReference>
<dbReference type="EMBL" id="QWEG01000008">
    <property type="protein sequence ID" value="RHW39013.1"/>
    <property type="molecule type" value="Genomic_DNA"/>
</dbReference>
<evidence type="ECO:0000313" key="8">
    <source>
        <dbReference type="Proteomes" id="UP000284416"/>
    </source>
</evidence>
<dbReference type="InterPro" id="IPR000064">
    <property type="entry name" value="NLP_P60_dom"/>
</dbReference>
<feature type="transmembrane region" description="Helical" evidence="5">
    <location>
        <begin position="12"/>
        <end position="29"/>
    </location>
</feature>
<dbReference type="PROSITE" id="PS51935">
    <property type="entry name" value="NLPC_P60"/>
    <property type="match status" value="1"/>
</dbReference>
<sequence length="162" mass="17871">MTVGFRISKGLIVWGAVLALAISMFFAPFTKKAEASVSWGQEVTEVAKRYMGTPYKWGGTTAKGFDASGYTQFVYKKSAAKISLPRISKDQYKVGESVAKKDLKEGDLVFFKTNGKDVSFVGIYLGKNKFIAVTTSKGVSVQSMDTKYWKDSYVGAKRVLKQ</sequence>
<keyword evidence="4" id="KW-0788">Thiol protease</keyword>
<reference evidence="7 8" key="1">
    <citation type="journal article" date="2017" name="Int. J. Syst. Evol. Microbiol.">
        <title>Bacillus notoginsengisoli sp. nov., a novel bacterium isolated from the rhizosphere of Panax notoginseng.</title>
        <authorList>
            <person name="Zhang M.Y."/>
            <person name="Cheng J."/>
            <person name="Cai Y."/>
            <person name="Zhang T.Y."/>
            <person name="Wu Y.Y."/>
            <person name="Manikprabhu D."/>
            <person name="Li W.J."/>
            <person name="Zhang Y.X."/>
        </authorList>
    </citation>
    <scope>NUCLEOTIDE SEQUENCE [LARGE SCALE GENOMIC DNA]</scope>
    <source>
        <strain evidence="7 8">JCM 30743</strain>
    </source>
</reference>
<dbReference type="Pfam" id="PF00877">
    <property type="entry name" value="NLPC_P60"/>
    <property type="match status" value="1"/>
</dbReference>
<evidence type="ECO:0000259" key="6">
    <source>
        <dbReference type="PROSITE" id="PS51935"/>
    </source>
</evidence>
<comment type="caution">
    <text evidence="7">The sequence shown here is derived from an EMBL/GenBank/DDBJ whole genome shotgun (WGS) entry which is preliminary data.</text>
</comment>
<keyword evidence="5" id="KW-0472">Membrane</keyword>
<accession>A0A417YSQ7</accession>
<keyword evidence="8" id="KW-1185">Reference proteome</keyword>
<dbReference type="PANTHER" id="PTHR47053:SF1">
    <property type="entry name" value="MUREIN DD-ENDOPEPTIDASE MEPH-RELATED"/>
    <property type="match status" value="1"/>
</dbReference>
<comment type="similarity">
    <text evidence="1">Belongs to the peptidase C40 family.</text>
</comment>
<evidence type="ECO:0000256" key="3">
    <source>
        <dbReference type="ARBA" id="ARBA00022801"/>
    </source>
</evidence>
<dbReference type="Proteomes" id="UP000284416">
    <property type="component" value="Unassembled WGS sequence"/>
</dbReference>
<keyword evidence="2" id="KW-0645">Protease</keyword>
<protein>
    <submittedName>
        <fullName evidence="7">NlpC/P60 family protein</fullName>
    </submittedName>
</protein>
<dbReference type="InterPro" id="IPR038765">
    <property type="entry name" value="Papain-like_cys_pep_sf"/>
</dbReference>
<keyword evidence="5" id="KW-0812">Transmembrane</keyword>
<dbReference type="GO" id="GO:0008234">
    <property type="term" value="F:cysteine-type peptidase activity"/>
    <property type="evidence" value="ECO:0007669"/>
    <property type="project" value="UniProtKB-KW"/>
</dbReference>
<dbReference type="InterPro" id="IPR051202">
    <property type="entry name" value="Peptidase_C40"/>
</dbReference>